<keyword evidence="7" id="KW-0449">Lipoprotein</keyword>
<dbReference type="InterPro" id="IPR008844">
    <property type="entry name" value="Spore_GerAC-like"/>
</dbReference>
<feature type="domain" description="Spore germination protein N-terminal" evidence="9">
    <location>
        <begin position="29"/>
        <end position="192"/>
    </location>
</feature>
<comment type="subcellular location">
    <subcellularLocation>
        <location evidence="1">Membrane</location>
        <topology evidence="1">Lipid-anchor</topology>
    </subcellularLocation>
</comment>
<sequence length="384" mass="43601">MRRLLCVFLVILAVAIGLSGCAPEFERPTLEDMAMIGVIGFDYTGTEEVKVSVSIPVPSSRIKEMNQTYTTNASVTSEAMLALSTMAERTMSLSQLRVILVGEEYARKVGISKVLLDLYRNPVVGENVFVAVVKGRAEEIIRRNYKNKPELNTYLNYLLRPRVETAFSSFTSIKDFVYMMTSEVCDPNLPYLIHRAEDVEVARVALFRGDKMVDFMSSREGKMAQAMIGRKRLPRMSFQFPEPKKENLDKLTAEVVSEQKSEQIILDFVWAKSKVRSNGSQTKPLITIRLELRASLVGYTGTKNLEKRKQFEALKKQLEAEIKKEATVMLNRFQKAGVDPAQLEESLRQKYHGEWSRAVGMKLYQKAEFDVRVSMEIIGFGTMN</sequence>
<dbReference type="PANTHER" id="PTHR35789:SF1">
    <property type="entry name" value="SPORE GERMINATION PROTEIN B3"/>
    <property type="match status" value="1"/>
</dbReference>
<dbReference type="Proteomes" id="UP000596248">
    <property type="component" value="Chromosome"/>
</dbReference>
<dbReference type="PROSITE" id="PS51257">
    <property type="entry name" value="PROKAR_LIPOPROTEIN"/>
    <property type="match status" value="1"/>
</dbReference>
<evidence type="ECO:0000313" key="11">
    <source>
        <dbReference type="Proteomes" id="UP000596248"/>
    </source>
</evidence>
<evidence type="ECO:0000256" key="4">
    <source>
        <dbReference type="ARBA" id="ARBA00022729"/>
    </source>
</evidence>
<feature type="domain" description="Spore germination GerAC-like C-terminal" evidence="8">
    <location>
        <begin position="204"/>
        <end position="381"/>
    </location>
</feature>
<gene>
    <name evidence="10" type="ORF">JNE38_25880</name>
</gene>
<evidence type="ECO:0000256" key="1">
    <source>
        <dbReference type="ARBA" id="ARBA00004635"/>
    </source>
</evidence>
<evidence type="ECO:0000256" key="3">
    <source>
        <dbReference type="ARBA" id="ARBA00022544"/>
    </source>
</evidence>
<accession>A0ABX7FLZ9</accession>
<dbReference type="PANTHER" id="PTHR35789">
    <property type="entry name" value="SPORE GERMINATION PROTEIN B3"/>
    <property type="match status" value="1"/>
</dbReference>
<dbReference type="RefSeq" id="WP_203353934.1">
    <property type="nucleotide sequence ID" value="NZ_CP069127.1"/>
</dbReference>
<keyword evidence="4" id="KW-0732">Signal</keyword>
<protein>
    <submittedName>
        <fullName evidence="10">Ger(X)C family spore germination protein</fullName>
    </submittedName>
</protein>
<evidence type="ECO:0000256" key="5">
    <source>
        <dbReference type="ARBA" id="ARBA00023136"/>
    </source>
</evidence>
<keyword evidence="11" id="KW-1185">Reference proteome</keyword>
<proteinExistence type="inferred from homology"/>
<dbReference type="InterPro" id="IPR046953">
    <property type="entry name" value="Spore_GerAC-like_C"/>
</dbReference>
<dbReference type="NCBIfam" id="TIGR02887">
    <property type="entry name" value="spore_ger_x_C"/>
    <property type="match status" value="1"/>
</dbReference>
<evidence type="ECO:0000259" key="9">
    <source>
        <dbReference type="Pfam" id="PF25198"/>
    </source>
</evidence>
<reference evidence="10 11" key="1">
    <citation type="submission" date="2021-01" db="EMBL/GenBank/DDBJ databases">
        <title>Identification of strong promoters based on the transcriptome of Brevibacillus choshinensis.</title>
        <authorList>
            <person name="Yao D."/>
            <person name="Zhang K."/>
            <person name="Wu J."/>
        </authorList>
    </citation>
    <scope>NUCLEOTIDE SEQUENCE [LARGE SCALE GENOMIC DNA]</scope>
    <source>
        <strain evidence="10 11">HPD31-SP3</strain>
    </source>
</reference>
<dbReference type="EMBL" id="CP069127">
    <property type="protein sequence ID" value="QRG66870.1"/>
    <property type="molecule type" value="Genomic_DNA"/>
</dbReference>
<keyword evidence="5" id="KW-0472">Membrane</keyword>
<dbReference type="Pfam" id="PF25198">
    <property type="entry name" value="Spore_GerAC_N"/>
    <property type="match status" value="1"/>
</dbReference>
<dbReference type="Pfam" id="PF05504">
    <property type="entry name" value="Spore_GerAC"/>
    <property type="match status" value="1"/>
</dbReference>
<name>A0ABX7FLZ9_BRECH</name>
<comment type="similarity">
    <text evidence="2">Belongs to the GerABKC lipoprotein family.</text>
</comment>
<dbReference type="InterPro" id="IPR057336">
    <property type="entry name" value="GerAC_N"/>
</dbReference>
<evidence type="ECO:0000256" key="2">
    <source>
        <dbReference type="ARBA" id="ARBA00007886"/>
    </source>
</evidence>
<keyword evidence="3" id="KW-0309">Germination</keyword>
<evidence type="ECO:0000256" key="7">
    <source>
        <dbReference type="ARBA" id="ARBA00023288"/>
    </source>
</evidence>
<organism evidence="10 11">
    <name type="scientific">Brevibacillus choshinensis</name>
    <dbReference type="NCBI Taxonomy" id="54911"/>
    <lineage>
        <taxon>Bacteria</taxon>
        <taxon>Bacillati</taxon>
        <taxon>Bacillota</taxon>
        <taxon>Bacilli</taxon>
        <taxon>Bacillales</taxon>
        <taxon>Paenibacillaceae</taxon>
        <taxon>Brevibacillus</taxon>
    </lineage>
</organism>
<evidence type="ECO:0000256" key="6">
    <source>
        <dbReference type="ARBA" id="ARBA00023139"/>
    </source>
</evidence>
<evidence type="ECO:0000313" key="10">
    <source>
        <dbReference type="EMBL" id="QRG66870.1"/>
    </source>
</evidence>
<dbReference type="InterPro" id="IPR038501">
    <property type="entry name" value="Spore_GerAC_C_sf"/>
</dbReference>
<dbReference type="Gene3D" id="3.30.300.210">
    <property type="entry name" value="Nutrient germinant receptor protein C, domain 3"/>
    <property type="match status" value="1"/>
</dbReference>
<evidence type="ECO:0000259" key="8">
    <source>
        <dbReference type="Pfam" id="PF05504"/>
    </source>
</evidence>
<keyword evidence="6" id="KW-0564">Palmitate</keyword>